<sequence>MVYAAIPTYLRTAVLLACAVVAGVARSQPPAVGPDPTRAPTLRPAGPRVFPNPVPRSSNVTEVQEDDEFALPDVLDPTPGPIERLGPDFRNPNGVPARQAIDRPAPPRATGQYQVRLTQAPKMLGDFFSNTNNCIIVGQQYGMAVHQAVGSGSIGAADNLRMIYHDAGSDTWVFAGGSNNTAQGTYFTPSLDAPLEGVITGLSGNGLDQTGNFTAVDAGEVIDVFDNDTDTLASMTGVEAYQIFEVNKLVLPAANPGDLVGRVRIQDNNSALPQDRVYLDYNYFHNARFTDAGFGVNRLTPGIERTFWGGMASIECRIPVAATLNSETTFGEGFDTSNVEWGNLTIAPKVLLWVDDQQALAAGLGIALPTADDLEIFSTAGPALMVRNDAVHVIPYLAYLRMPQRSDFFVHSFLTVDVDTGGNEVWANTTGAGLQQVGGVRDQTLLTASASLGKFVYRNFHPGPGLKGLAWTTELHYTATLDDADVVQAGPFQVGTPDSDLSLLNATVGGHLFAGNSILTAGYTVPVNSDERVFDGEFRFFINRLY</sequence>
<evidence type="ECO:0000313" key="3">
    <source>
        <dbReference type="EMBL" id="MCO6043716.1"/>
    </source>
</evidence>
<evidence type="ECO:0000256" key="2">
    <source>
        <dbReference type="SAM" id="SignalP"/>
    </source>
</evidence>
<keyword evidence="4" id="KW-1185">Reference proteome</keyword>
<gene>
    <name evidence="3" type="ORF">NG895_07335</name>
</gene>
<dbReference type="AlphaFoldDB" id="A0A9X2FD94"/>
<dbReference type="Proteomes" id="UP001155241">
    <property type="component" value="Unassembled WGS sequence"/>
</dbReference>
<dbReference type="RefSeq" id="WP_252851821.1">
    <property type="nucleotide sequence ID" value="NZ_JAMXLR010000026.1"/>
</dbReference>
<protein>
    <submittedName>
        <fullName evidence="3">Uncharacterized protein</fullName>
    </submittedName>
</protein>
<reference evidence="3" key="1">
    <citation type="submission" date="2022-06" db="EMBL/GenBank/DDBJ databases">
        <title>Aeoliella straminimaris, a novel planctomycete from sediments.</title>
        <authorList>
            <person name="Vitorino I.R."/>
            <person name="Lage O.M."/>
        </authorList>
    </citation>
    <scope>NUCLEOTIDE SEQUENCE</scope>
    <source>
        <strain evidence="3">ICT_H6.2</strain>
    </source>
</reference>
<name>A0A9X2FD94_9BACT</name>
<feature type="region of interest" description="Disordered" evidence="1">
    <location>
        <begin position="27"/>
        <end position="55"/>
    </location>
</feature>
<evidence type="ECO:0000256" key="1">
    <source>
        <dbReference type="SAM" id="MobiDB-lite"/>
    </source>
</evidence>
<proteinExistence type="predicted"/>
<comment type="caution">
    <text evidence="3">The sequence shown here is derived from an EMBL/GenBank/DDBJ whole genome shotgun (WGS) entry which is preliminary data.</text>
</comment>
<feature type="chain" id="PRO_5040787968" evidence="2">
    <location>
        <begin position="28"/>
        <end position="546"/>
    </location>
</feature>
<evidence type="ECO:0000313" key="4">
    <source>
        <dbReference type="Proteomes" id="UP001155241"/>
    </source>
</evidence>
<keyword evidence="2" id="KW-0732">Signal</keyword>
<feature type="signal peptide" evidence="2">
    <location>
        <begin position="1"/>
        <end position="27"/>
    </location>
</feature>
<organism evidence="3 4">
    <name type="scientific">Aeoliella straminimaris</name>
    <dbReference type="NCBI Taxonomy" id="2954799"/>
    <lineage>
        <taxon>Bacteria</taxon>
        <taxon>Pseudomonadati</taxon>
        <taxon>Planctomycetota</taxon>
        <taxon>Planctomycetia</taxon>
        <taxon>Pirellulales</taxon>
        <taxon>Lacipirellulaceae</taxon>
        <taxon>Aeoliella</taxon>
    </lineage>
</organism>
<accession>A0A9X2FD94</accession>
<dbReference type="EMBL" id="JAMXLR010000026">
    <property type="protein sequence ID" value="MCO6043716.1"/>
    <property type="molecule type" value="Genomic_DNA"/>
</dbReference>